<dbReference type="Proteomes" id="UP001418222">
    <property type="component" value="Unassembled WGS sequence"/>
</dbReference>
<reference evidence="1 2" key="1">
    <citation type="journal article" date="2022" name="Nat. Plants">
        <title>Genomes of leafy and leafless Platanthera orchids illuminate the evolution of mycoheterotrophy.</title>
        <authorList>
            <person name="Li M.H."/>
            <person name="Liu K.W."/>
            <person name="Li Z."/>
            <person name="Lu H.C."/>
            <person name="Ye Q.L."/>
            <person name="Zhang D."/>
            <person name="Wang J.Y."/>
            <person name="Li Y.F."/>
            <person name="Zhong Z.M."/>
            <person name="Liu X."/>
            <person name="Yu X."/>
            <person name="Liu D.K."/>
            <person name="Tu X.D."/>
            <person name="Liu B."/>
            <person name="Hao Y."/>
            <person name="Liao X.Y."/>
            <person name="Jiang Y.T."/>
            <person name="Sun W.H."/>
            <person name="Chen J."/>
            <person name="Chen Y.Q."/>
            <person name="Ai Y."/>
            <person name="Zhai J.W."/>
            <person name="Wu S.S."/>
            <person name="Zhou Z."/>
            <person name="Hsiao Y.Y."/>
            <person name="Wu W.L."/>
            <person name="Chen Y.Y."/>
            <person name="Lin Y.F."/>
            <person name="Hsu J.L."/>
            <person name="Li C.Y."/>
            <person name="Wang Z.W."/>
            <person name="Zhao X."/>
            <person name="Zhong W.Y."/>
            <person name="Ma X.K."/>
            <person name="Ma L."/>
            <person name="Huang J."/>
            <person name="Chen G.Z."/>
            <person name="Huang M.Z."/>
            <person name="Huang L."/>
            <person name="Peng D.H."/>
            <person name="Luo Y.B."/>
            <person name="Zou S.Q."/>
            <person name="Chen S.P."/>
            <person name="Lan S."/>
            <person name="Tsai W.C."/>
            <person name="Van de Peer Y."/>
            <person name="Liu Z.J."/>
        </authorList>
    </citation>
    <scope>NUCLEOTIDE SEQUENCE [LARGE SCALE GENOMIC DNA]</scope>
    <source>
        <strain evidence="1">Lor287</strain>
    </source>
</reference>
<keyword evidence="1" id="KW-0396">Initiation factor</keyword>
<dbReference type="SUPFAM" id="SSF48371">
    <property type="entry name" value="ARM repeat"/>
    <property type="match status" value="1"/>
</dbReference>
<dbReference type="InterPro" id="IPR016024">
    <property type="entry name" value="ARM-type_fold"/>
</dbReference>
<evidence type="ECO:0000313" key="1">
    <source>
        <dbReference type="EMBL" id="KAK8940610.1"/>
    </source>
</evidence>
<dbReference type="EMBL" id="JBBWWQ010000008">
    <property type="protein sequence ID" value="KAK8940610.1"/>
    <property type="molecule type" value="Genomic_DNA"/>
</dbReference>
<accession>A0AAP0BHS9</accession>
<protein>
    <submittedName>
        <fullName evidence="1">Eukaryotic translation initiation factor 3 subunit K</fullName>
    </submittedName>
</protein>
<dbReference type="AlphaFoldDB" id="A0AAP0BHS9"/>
<evidence type="ECO:0000313" key="2">
    <source>
        <dbReference type="Proteomes" id="UP001418222"/>
    </source>
</evidence>
<name>A0AAP0BHS9_9ASPA</name>
<keyword evidence="2" id="KW-1185">Reference proteome</keyword>
<keyword evidence="1" id="KW-0648">Protein biosynthesis</keyword>
<comment type="caution">
    <text evidence="1">The sequence shown here is derived from an EMBL/GenBank/DDBJ whole genome shotgun (WGS) entry which is preliminary data.</text>
</comment>
<dbReference type="GO" id="GO:0003743">
    <property type="term" value="F:translation initiation factor activity"/>
    <property type="evidence" value="ECO:0007669"/>
    <property type="project" value="UniProtKB-KW"/>
</dbReference>
<sequence>MHNNQQMEEQFKTLIVLSHYLETARLRQFWEEAAKNRHTLEVVPGTKSKVVFLYSLAS</sequence>
<gene>
    <name evidence="1" type="primary">TIF3K1</name>
    <name evidence="1" type="ORF">KSP39_PZI010555</name>
</gene>
<organism evidence="1 2">
    <name type="scientific">Platanthera zijinensis</name>
    <dbReference type="NCBI Taxonomy" id="2320716"/>
    <lineage>
        <taxon>Eukaryota</taxon>
        <taxon>Viridiplantae</taxon>
        <taxon>Streptophyta</taxon>
        <taxon>Embryophyta</taxon>
        <taxon>Tracheophyta</taxon>
        <taxon>Spermatophyta</taxon>
        <taxon>Magnoliopsida</taxon>
        <taxon>Liliopsida</taxon>
        <taxon>Asparagales</taxon>
        <taxon>Orchidaceae</taxon>
        <taxon>Orchidoideae</taxon>
        <taxon>Orchideae</taxon>
        <taxon>Orchidinae</taxon>
        <taxon>Platanthera</taxon>
    </lineage>
</organism>
<proteinExistence type="predicted"/>